<dbReference type="EMBL" id="QZKI01000008">
    <property type="protein sequence ID" value="RJP75045.1"/>
    <property type="molecule type" value="Genomic_DNA"/>
</dbReference>
<organism evidence="3 4">
    <name type="scientific">Candidatus Abyssobacteria bacterium SURF_17</name>
    <dbReference type="NCBI Taxonomy" id="2093361"/>
    <lineage>
        <taxon>Bacteria</taxon>
        <taxon>Pseudomonadati</taxon>
        <taxon>Candidatus Hydrogenedentota</taxon>
        <taxon>Candidatus Abyssobacteria</taxon>
    </lineage>
</organism>
<evidence type="ECO:0000256" key="1">
    <source>
        <dbReference type="SAM" id="MobiDB-lite"/>
    </source>
</evidence>
<proteinExistence type="predicted"/>
<name>A0A419F8Y3_9BACT</name>
<evidence type="ECO:0000313" key="3">
    <source>
        <dbReference type="EMBL" id="RJP75045.1"/>
    </source>
</evidence>
<feature type="region of interest" description="Disordered" evidence="1">
    <location>
        <begin position="28"/>
        <end position="49"/>
    </location>
</feature>
<feature type="signal peptide" evidence="2">
    <location>
        <begin position="1"/>
        <end position="21"/>
    </location>
</feature>
<evidence type="ECO:0000313" key="4">
    <source>
        <dbReference type="Proteomes" id="UP000285961"/>
    </source>
</evidence>
<gene>
    <name evidence="3" type="ORF">C4532_01280</name>
</gene>
<accession>A0A419F8Y3</accession>
<keyword evidence="2" id="KW-0732">Signal</keyword>
<dbReference type="SUPFAM" id="SSF48452">
    <property type="entry name" value="TPR-like"/>
    <property type="match status" value="1"/>
</dbReference>
<dbReference type="InterPro" id="IPR011990">
    <property type="entry name" value="TPR-like_helical_dom_sf"/>
</dbReference>
<evidence type="ECO:0000256" key="2">
    <source>
        <dbReference type="SAM" id="SignalP"/>
    </source>
</evidence>
<comment type="caution">
    <text evidence="3">The sequence shown here is derived from an EMBL/GenBank/DDBJ whole genome shotgun (WGS) entry which is preliminary data.</text>
</comment>
<dbReference type="Gene3D" id="1.25.40.10">
    <property type="entry name" value="Tetratricopeptide repeat domain"/>
    <property type="match status" value="1"/>
</dbReference>
<feature type="chain" id="PRO_5019538524" evidence="2">
    <location>
        <begin position="22"/>
        <end position="689"/>
    </location>
</feature>
<sequence>MVAISSAVRAALLICLLVVPACDRSQRTEQGLPGERRPAAANHRASAEESVTLKPPYTEWKWDKNDPQPRISVQNAVWAVTEQTGLGYDRWKSARNTEPICYQWTYPNVENKTWEEAIEEILSPFELTYVLESRTVVLMRVADAQRRERAKEDMAAQIASLVSSESRPTKLHDAVIVFPLLDPEGRTTGLGTLLSEFGMLKATYIPKKVLNIHVPSVIEQYDELKFSAPGRQIDAKDRERVRARLSAKSFAEGTLRVEPDKSFEITLRFEGEHGGRDFSTAGTREDLDDMPQWIARCVHEYCGMTLSPDEQAFVNMPEFRENGSILKLVELEEEYRYGRRDPTRWRSLMRNNPDSVLTLYRYFVVSAELEENDFLRHAMAASRGLVNHDLVRFLEADWYHRERDYENSTPRFLELVKSDLRNEALYEPLDEGLLSLGLGKSADSLHKFWAAQEPGSHLPHLAQGTFFVNYAWDARGTGWASTVTEEGWARFRERLNVAKQSLSKAYEINPSDPRAATEMITVTRALSYDREQMEKWFKRAIDADPRCYDAYKRKLTYLMPKWGGSRDEMFAFARECAANSPPDSRVAMILMEAHKEMAKRTADGGGNWGDYYRNPAVWREMKGVYEIHLQENPGAILDRNYCALYACFAQDYEEAMRQFEYIGNDIMKECWGSQKYFYECRSRAYAEAK</sequence>
<reference evidence="3 4" key="1">
    <citation type="journal article" date="2017" name="ISME J.">
        <title>Energy and carbon metabolisms in a deep terrestrial subsurface fluid microbial community.</title>
        <authorList>
            <person name="Momper L."/>
            <person name="Jungbluth S.P."/>
            <person name="Lee M.D."/>
            <person name="Amend J.P."/>
        </authorList>
    </citation>
    <scope>NUCLEOTIDE SEQUENCE [LARGE SCALE GENOMIC DNA]</scope>
    <source>
        <strain evidence="3">SURF_17</strain>
    </source>
</reference>
<dbReference type="AlphaFoldDB" id="A0A419F8Y3"/>
<dbReference type="Proteomes" id="UP000285961">
    <property type="component" value="Unassembled WGS sequence"/>
</dbReference>
<protein>
    <submittedName>
        <fullName evidence="3">DUF4034 domain-containing protein</fullName>
    </submittedName>
</protein>